<dbReference type="Proteomes" id="UP001283361">
    <property type="component" value="Unassembled WGS sequence"/>
</dbReference>
<evidence type="ECO:0000259" key="3">
    <source>
        <dbReference type="PROSITE" id="PS51269"/>
    </source>
</evidence>
<dbReference type="InterPro" id="IPR037357">
    <property type="entry name" value="COMMD5"/>
</dbReference>
<feature type="domain" description="COMM" evidence="3">
    <location>
        <begin position="148"/>
        <end position="212"/>
    </location>
</feature>
<name>A0AAE1A3P2_9GAST</name>
<evidence type="ECO:0000313" key="4">
    <source>
        <dbReference type="EMBL" id="KAK3780505.1"/>
    </source>
</evidence>
<dbReference type="GO" id="GO:0005634">
    <property type="term" value="C:nucleus"/>
    <property type="evidence" value="ECO:0007669"/>
    <property type="project" value="TreeGrafter"/>
</dbReference>
<dbReference type="PANTHER" id="PTHR15666">
    <property type="entry name" value="COMM DOMAIN CONTAINING PROTEIN 5"/>
    <property type="match status" value="1"/>
</dbReference>
<dbReference type="EMBL" id="JAWDGP010002717">
    <property type="protein sequence ID" value="KAK3780505.1"/>
    <property type="molecule type" value="Genomic_DNA"/>
</dbReference>
<evidence type="ECO:0000256" key="2">
    <source>
        <dbReference type="ARBA" id="ARBA00093452"/>
    </source>
</evidence>
<dbReference type="InterPro" id="IPR017920">
    <property type="entry name" value="COMM"/>
</dbReference>
<reference evidence="4" key="1">
    <citation type="journal article" date="2023" name="G3 (Bethesda)">
        <title>A reference genome for the long-term kleptoplast-retaining sea slug Elysia crispata morphotype clarki.</title>
        <authorList>
            <person name="Eastman K.E."/>
            <person name="Pendleton A.L."/>
            <person name="Shaikh M.A."/>
            <person name="Suttiyut T."/>
            <person name="Ogas R."/>
            <person name="Tomko P."/>
            <person name="Gavelis G."/>
            <person name="Widhalm J.R."/>
            <person name="Wisecaver J.H."/>
        </authorList>
    </citation>
    <scope>NUCLEOTIDE SEQUENCE</scope>
    <source>
        <strain evidence="4">ECLA1</strain>
    </source>
</reference>
<keyword evidence="5" id="KW-1185">Reference proteome</keyword>
<accession>A0AAE1A3P2</accession>
<dbReference type="AlphaFoldDB" id="A0AAE1A3P2"/>
<evidence type="ECO:0000313" key="5">
    <source>
        <dbReference type="Proteomes" id="UP001283361"/>
    </source>
</evidence>
<comment type="similarity">
    <text evidence="2">Belongs to the COMM domain-containing protein 5 family.</text>
</comment>
<dbReference type="Pfam" id="PF07258">
    <property type="entry name" value="COMM_domain"/>
    <property type="match status" value="1"/>
</dbReference>
<gene>
    <name evidence="4" type="ORF">RRG08_012461</name>
</gene>
<organism evidence="4 5">
    <name type="scientific">Elysia crispata</name>
    <name type="common">lettuce slug</name>
    <dbReference type="NCBI Taxonomy" id="231223"/>
    <lineage>
        <taxon>Eukaryota</taxon>
        <taxon>Metazoa</taxon>
        <taxon>Spiralia</taxon>
        <taxon>Lophotrochozoa</taxon>
        <taxon>Mollusca</taxon>
        <taxon>Gastropoda</taxon>
        <taxon>Heterobranchia</taxon>
        <taxon>Euthyneura</taxon>
        <taxon>Panpulmonata</taxon>
        <taxon>Sacoglossa</taxon>
        <taxon>Placobranchoidea</taxon>
        <taxon>Plakobranchidae</taxon>
        <taxon>Elysia</taxon>
    </lineage>
</organism>
<dbReference type="PANTHER" id="PTHR15666:SF1">
    <property type="entry name" value="COMM DOMAIN-CONTAINING PROTEIN 5"/>
    <property type="match status" value="1"/>
</dbReference>
<evidence type="ECO:0000256" key="1">
    <source>
        <dbReference type="ARBA" id="ARBA00016556"/>
    </source>
</evidence>
<sequence>MSIVQVKGGGGGAVGLERTSFVGARVPPEIRAMIKPLSKLDKTAFKKILKVIASEIQGIEQSFQDLQPLLGGALTEDVLATVYCGLDDLVRRALKLPSSSLKKENFLQDLQDLQIPEGFHEDLVAMVVGPKRPLIDSHLEDRRPRLPSLENLSWRADVAISTGVLNRVLVRGVTMEMTLSDGSIKDFEMTVSKFQELRFHVASVLSEMEKLEKHSILKIKD</sequence>
<comment type="caution">
    <text evidence="4">The sequence shown here is derived from an EMBL/GenBank/DDBJ whole genome shotgun (WGS) entry which is preliminary data.</text>
</comment>
<protein>
    <recommendedName>
        <fullName evidence="1">COMM domain-containing protein 5</fullName>
    </recommendedName>
</protein>
<dbReference type="PROSITE" id="PS51269">
    <property type="entry name" value="COMM"/>
    <property type="match status" value="1"/>
</dbReference>
<proteinExistence type="inferred from homology"/>